<proteinExistence type="predicted"/>
<feature type="domain" description="N-acetyltransferase" evidence="1">
    <location>
        <begin position="14"/>
        <end position="149"/>
    </location>
</feature>
<dbReference type="AlphaFoldDB" id="A0A0D6B678"/>
<dbReference type="PANTHER" id="PTHR43792">
    <property type="entry name" value="GNAT FAMILY, PUTATIVE (AFU_ORTHOLOGUE AFUA_3G00765)-RELATED-RELATED"/>
    <property type="match status" value="1"/>
</dbReference>
<dbReference type="GO" id="GO:0016747">
    <property type="term" value="F:acyltransferase activity, transferring groups other than amino-acyl groups"/>
    <property type="evidence" value="ECO:0007669"/>
    <property type="project" value="InterPro"/>
</dbReference>
<dbReference type="InterPro" id="IPR051531">
    <property type="entry name" value="N-acetyltransferase"/>
</dbReference>
<keyword evidence="2" id="KW-0808">Transferase</keyword>
<dbReference type="Gene3D" id="3.40.630.30">
    <property type="match status" value="1"/>
</dbReference>
<dbReference type="KEGG" id="rsu:NHU_03427"/>
<dbReference type="PANTHER" id="PTHR43792:SF1">
    <property type="entry name" value="N-ACETYLTRANSFERASE DOMAIN-CONTAINING PROTEIN"/>
    <property type="match status" value="1"/>
</dbReference>
<dbReference type="InterPro" id="IPR016181">
    <property type="entry name" value="Acyl_CoA_acyltransferase"/>
</dbReference>
<dbReference type="eggNOG" id="COG1670">
    <property type="taxonomic scope" value="Bacteria"/>
</dbReference>
<dbReference type="Proteomes" id="UP000064912">
    <property type="component" value="Chromosome"/>
</dbReference>
<dbReference type="InterPro" id="IPR000182">
    <property type="entry name" value="GNAT_dom"/>
</dbReference>
<accession>A0A0D6B678</accession>
<dbReference type="EMBL" id="AP014800">
    <property type="protein sequence ID" value="BAQ70561.1"/>
    <property type="molecule type" value="Genomic_DNA"/>
</dbReference>
<evidence type="ECO:0000313" key="3">
    <source>
        <dbReference type="Proteomes" id="UP000064912"/>
    </source>
</evidence>
<evidence type="ECO:0000313" key="2">
    <source>
        <dbReference type="EMBL" id="BAQ70561.1"/>
    </source>
</evidence>
<gene>
    <name evidence="2" type="ORF">NHU_03427</name>
</gene>
<organism evidence="2 3">
    <name type="scientific">Rhodovulum sulfidophilum</name>
    <name type="common">Rhodobacter sulfidophilus</name>
    <dbReference type="NCBI Taxonomy" id="35806"/>
    <lineage>
        <taxon>Bacteria</taxon>
        <taxon>Pseudomonadati</taxon>
        <taxon>Pseudomonadota</taxon>
        <taxon>Alphaproteobacteria</taxon>
        <taxon>Rhodobacterales</taxon>
        <taxon>Paracoccaceae</taxon>
        <taxon>Rhodovulum</taxon>
    </lineage>
</organism>
<name>A0A0D6B678_RHOSU</name>
<dbReference type="PATRIC" id="fig|35806.4.peg.3519"/>
<reference evidence="2 3" key="1">
    <citation type="submission" date="2015-02" db="EMBL/GenBank/DDBJ databases">
        <title>Genome sequene of Rhodovulum sulfidophilum DSM 2351.</title>
        <authorList>
            <person name="Nagao N."/>
        </authorList>
    </citation>
    <scope>NUCLEOTIDE SEQUENCE [LARGE SCALE GENOMIC DNA]</scope>
    <source>
        <strain evidence="2 3">DSM 2351</strain>
    </source>
</reference>
<dbReference type="SUPFAM" id="SSF55729">
    <property type="entry name" value="Acyl-CoA N-acyltransferases (Nat)"/>
    <property type="match status" value="1"/>
</dbReference>
<sequence length="175" mass="19447">MKITIDCPEIETERLILRGPKASDWEAHAAFAGSQRARYIGGPFSRRDAWTKFASRWGHWALHGYGMFTVTRKGSDEAIGVIGPHFPEGWAEPELGWILYPGAEGQGVAREAALACRRFAYDTLGWTTAISYIDTRNDRSRALAERLGCSLDPSAPHPFEEDCVVYRHPGPEAIA</sequence>
<protein>
    <submittedName>
        <fullName evidence="2">GCN5-related N-acetyltransferase</fullName>
    </submittedName>
</protein>
<dbReference type="Pfam" id="PF13302">
    <property type="entry name" value="Acetyltransf_3"/>
    <property type="match status" value="1"/>
</dbReference>
<evidence type="ECO:0000259" key="1">
    <source>
        <dbReference type="Pfam" id="PF13302"/>
    </source>
</evidence>